<accession>A0A024UIG6</accession>
<dbReference type="RefSeq" id="XP_008865866.1">
    <property type="nucleotide sequence ID" value="XM_008867644.1"/>
</dbReference>
<name>A0A024UIG6_9STRA</name>
<dbReference type="AlphaFoldDB" id="A0A024UIG6"/>
<proteinExistence type="predicted"/>
<reference evidence="1" key="1">
    <citation type="submission" date="2013-12" db="EMBL/GenBank/DDBJ databases">
        <title>The Genome Sequence of Aphanomyces invadans NJM9701.</title>
        <authorList>
            <consortium name="The Broad Institute Genomics Platform"/>
            <person name="Russ C."/>
            <person name="Tyler B."/>
            <person name="van West P."/>
            <person name="Dieguez-Uribeondo J."/>
            <person name="Young S.K."/>
            <person name="Zeng Q."/>
            <person name="Gargeya S."/>
            <person name="Fitzgerald M."/>
            <person name="Abouelleil A."/>
            <person name="Alvarado L."/>
            <person name="Chapman S.B."/>
            <person name="Gainer-Dewar J."/>
            <person name="Goldberg J."/>
            <person name="Griggs A."/>
            <person name="Gujja S."/>
            <person name="Hansen M."/>
            <person name="Howarth C."/>
            <person name="Imamovic A."/>
            <person name="Ireland A."/>
            <person name="Larimer J."/>
            <person name="McCowan C."/>
            <person name="Murphy C."/>
            <person name="Pearson M."/>
            <person name="Poon T.W."/>
            <person name="Priest M."/>
            <person name="Roberts A."/>
            <person name="Saif S."/>
            <person name="Shea T."/>
            <person name="Sykes S."/>
            <person name="Wortman J."/>
            <person name="Nusbaum C."/>
            <person name="Birren B."/>
        </authorList>
    </citation>
    <scope>NUCLEOTIDE SEQUENCE [LARGE SCALE GENOMIC DNA]</scope>
    <source>
        <strain evidence="1">NJM9701</strain>
    </source>
</reference>
<organism evidence="1">
    <name type="scientific">Aphanomyces invadans</name>
    <dbReference type="NCBI Taxonomy" id="157072"/>
    <lineage>
        <taxon>Eukaryota</taxon>
        <taxon>Sar</taxon>
        <taxon>Stramenopiles</taxon>
        <taxon>Oomycota</taxon>
        <taxon>Saprolegniomycetes</taxon>
        <taxon>Saprolegniales</taxon>
        <taxon>Verrucalvaceae</taxon>
        <taxon>Aphanomyces</taxon>
    </lineage>
</organism>
<dbReference type="GeneID" id="20080733"/>
<sequence>MDEFFGGNMWPDCGSFRGRPGFRLTGASGTSGKGGVVELVECALLAMGASPCSRWLKLSCRVCCQLDTGRSCDGVLGSSTGWPCVGAAFAVSLAGFGTVVVVDEAACRGGAGDMSFGATDSCSSAMCFSLLCGPVDAPHFGAVLSFRSGLATVAAEWLSGAEPKRGGSCG</sequence>
<dbReference type="EMBL" id="KI913956">
    <property type="protein sequence ID" value="ETW06089.1"/>
    <property type="molecule type" value="Genomic_DNA"/>
</dbReference>
<evidence type="ECO:0000313" key="1">
    <source>
        <dbReference type="EMBL" id="ETW06089.1"/>
    </source>
</evidence>
<gene>
    <name evidence="1" type="ORF">H310_03683</name>
</gene>
<protein>
    <submittedName>
        <fullName evidence="1">Uncharacterized protein</fullName>
    </submittedName>
</protein>
<dbReference type="VEuPathDB" id="FungiDB:H310_03683"/>